<evidence type="ECO:0000313" key="2">
    <source>
        <dbReference type="EMBL" id="MFC5812610.1"/>
    </source>
</evidence>
<accession>A0ABW1BHQ5</accession>
<dbReference type="RefSeq" id="WP_272172132.1">
    <property type="nucleotide sequence ID" value="NZ_JAQOSL010000046.1"/>
</dbReference>
<name>A0ABW1BHQ5_9ACTN</name>
<dbReference type="EMBL" id="JBHSNZ010000038">
    <property type="protein sequence ID" value="MFC5812610.1"/>
    <property type="molecule type" value="Genomic_DNA"/>
</dbReference>
<feature type="region of interest" description="Disordered" evidence="1">
    <location>
        <begin position="1"/>
        <end position="47"/>
    </location>
</feature>
<gene>
    <name evidence="2" type="ORF">ACFQGO_34760</name>
</gene>
<evidence type="ECO:0000256" key="1">
    <source>
        <dbReference type="SAM" id="MobiDB-lite"/>
    </source>
</evidence>
<comment type="caution">
    <text evidence="2">The sequence shown here is derived from an EMBL/GenBank/DDBJ whole genome shotgun (WGS) entry which is preliminary data.</text>
</comment>
<feature type="compositionally biased region" description="Pro residues" evidence="1">
    <location>
        <begin position="24"/>
        <end position="33"/>
    </location>
</feature>
<dbReference type="Proteomes" id="UP001596112">
    <property type="component" value="Unassembled WGS sequence"/>
</dbReference>
<evidence type="ECO:0000313" key="3">
    <source>
        <dbReference type="Proteomes" id="UP001596112"/>
    </source>
</evidence>
<reference evidence="3" key="1">
    <citation type="journal article" date="2019" name="Int. J. Syst. Evol. Microbiol.">
        <title>The Global Catalogue of Microorganisms (GCM) 10K type strain sequencing project: providing services to taxonomists for standard genome sequencing and annotation.</title>
        <authorList>
            <consortium name="The Broad Institute Genomics Platform"/>
            <consortium name="The Broad Institute Genome Sequencing Center for Infectious Disease"/>
            <person name="Wu L."/>
            <person name="Ma J."/>
        </authorList>
    </citation>
    <scope>NUCLEOTIDE SEQUENCE [LARGE SCALE GENOMIC DNA]</scope>
    <source>
        <strain evidence="3">JCM 9918</strain>
    </source>
</reference>
<feature type="compositionally biased region" description="Basic residues" evidence="1">
    <location>
        <begin position="38"/>
        <end position="47"/>
    </location>
</feature>
<organism evidence="2 3">
    <name type="scientific">Streptomyces heilongjiangensis</name>
    <dbReference type="NCBI Taxonomy" id="945052"/>
    <lineage>
        <taxon>Bacteria</taxon>
        <taxon>Bacillati</taxon>
        <taxon>Actinomycetota</taxon>
        <taxon>Actinomycetes</taxon>
        <taxon>Kitasatosporales</taxon>
        <taxon>Streptomycetaceae</taxon>
        <taxon>Streptomyces</taxon>
    </lineage>
</organism>
<proteinExistence type="predicted"/>
<sequence length="47" mass="5625">MPDRSDEPQRTVPPQRRRTVVVPEPTPMPPLPTDPVARRRVIRQRRW</sequence>
<protein>
    <submittedName>
        <fullName evidence="2">Uncharacterized protein</fullName>
    </submittedName>
</protein>
<keyword evidence="3" id="KW-1185">Reference proteome</keyword>